<dbReference type="Pfam" id="PF13966">
    <property type="entry name" value="zf-RVT"/>
    <property type="match status" value="1"/>
</dbReference>
<dbReference type="PANTHER" id="PTHR35046:SF9">
    <property type="entry name" value="RNA-DIRECTED DNA POLYMERASE"/>
    <property type="match status" value="1"/>
</dbReference>
<feature type="domain" description="Integrase catalytic" evidence="3">
    <location>
        <begin position="1215"/>
        <end position="1326"/>
    </location>
</feature>
<dbReference type="InterPro" id="IPR036397">
    <property type="entry name" value="RNaseH_sf"/>
</dbReference>
<dbReference type="GO" id="GO:0015074">
    <property type="term" value="P:DNA integration"/>
    <property type="evidence" value="ECO:0007669"/>
    <property type="project" value="InterPro"/>
</dbReference>
<evidence type="ECO:0000313" key="4">
    <source>
        <dbReference type="EMBL" id="KAK1645790.1"/>
    </source>
</evidence>
<evidence type="ECO:0000256" key="1">
    <source>
        <dbReference type="SAM" id="MobiDB-lite"/>
    </source>
</evidence>
<reference evidence="4" key="1">
    <citation type="submission" date="2023-07" db="EMBL/GenBank/DDBJ databases">
        <title>A chromosome-level genome assembly of Lolium multiflorum.</title>
        <authorList>
            <person name="Chen Y."/>
            <person name="Copetti D."/>
            <person name="Kolliker R."/>
            <person name="Studer B."/>
        </authorList>
    </citation>
    <scope>NUCLEOTIDE SEQUENCE</scope>
    <source>
        <strain evidence="4">02402/16</strain>
        <tissue evidence="4">Leaf</tissue>
    </source>
</reference>
<comment type="caution">
    <text evidence="4">The sequence shown here is derived from an EMBL/GenBank/DDBJ whole genome shotgun (WGS) entry which is preliminary data.</text>
</comment>
<feature type="region of interest" description="Disordered" evidence="1">
    <location>
        <begin position="1496"/>
        <end position="1519"/>
    </location>
</feature>
<dbReference type="InterPro" id="IPR056924">
    <property type="entry name" value="SH3_Tf2-1"/>
</dbReference>
<organism evidence="4 5">
    <name type="scientific">Lolium multiflorum</name>
    <name type="common">Italian ryegrass</name>
    <name type="synonym">Lolium perenne subsp. multiflorum</name>
    <dbReference type="NCBI Taxonomy" id="4521"/>
    <lineage>
        <taxon>Eukaryota</taxon>
        <taxon>Viridiplantae</taxon>
        <taxon>Streptophyta</taxon>
        <taxon>Embryophyta</taxon>
        <taxon>Tracheophyta</taxon>
        <taxon>Spermatophyta</taxon>
        <taxon>Magnoliopsida</taxon>
        <taxon>Liliopsida</taxon>
        <taxon>Poales</taxon>
        <taxon>Poaceae</taxon>
        <taxon>BOP clade</taxon>
        <taxon>Pooideae</taxon>
        <taxon>Poodae</taxon>
        <taxon>Poeae</taxon>
        <taxon>Poeae Chloroplast Group 2 (Poeae type)</taxon>
        <taxon>Loliodinae</taxon>
        <taxon>Loliinae</taxon>
        <taxon>Lolium</taxon>
    </lineage>
</organism>
<dbReference type="PANTHER" id="PTHR35046">
    <property type="entry name" value="ZINC KNUCKLE (CCHC-TYPE) FAMILY PROTEIN"/>
    <property type="match status" value="1"/>
</dbReference>
<dbReference type="InterPro" id="IPR043502">
    <property type="entry name" value="DNA/RNA_pol_sf"/>
</dbReference>
<evidence type="ECO:0000259" key="3">
    <source>
        <dbReference type="PROSITE" id="PS50994"/>
    </source>
</evidence>
<dbReference type="InterPro" id="IPR012337">
    <property type="entry name" value="RNaseH-like_sf"/>
</dbReference>
<feature type="domain" description="Reverse transcriptase" evidence="2">
    <location>
        <begin position="325"/>
        <end position="581"/>
    </location>
</feature>
<protein>
    <submittedName>
        <fullName evidence="4">Uncharacterized protein</fullName>
    </submittedName>
</protein>
<dbReference type="CDD" id="cd01650">
    <property type="entry name" value="RT_nLTR_like"/>
    <property type="match status" value="1"/>
</dbReference>
<gene>
    <name evidence="4" type="ORF">QYE76_063595</name>
</gene>
<dbReference type="InterPro" id="IPR001584">
    <property type="entry name" value="Integrase_cat-core"/>
</dbReference>
<feature type="compositionally biased region" description="Basic and acidic residues" evidence="1">
    <location>
        <begin position="1496"/>
        <end position="1510"/>
    </location>
</feature>
<dbReference type="InterPro" id="IPR041588">
    <property type="entry name" value="Integrase_H2C2"/>
</dbReference>
<proteinExistence type="predicted"/>
<dbReference type="SUPFAM" id="SSF56672">
    <property type="entry name" value="DNA/RNA polymerases"/>
    <property type="match status" value="1"/>
</dbReference>
<dbReference type="InterPro" id="IPR002156">
    <property type="entry name" value="RNaseH_domain"/>
</dbReference>
<dbReference type="Pfam" id="PF00078">
    <property type="entry name" value="RVT_1"/>
    <property type="match status" value="1"/>
</dbReference>
<dbReference type="GO" id="GO:0004523">
    <property type="term" value="F:RNA-DNA hybrid ribonuclease activity"/>
    <property type="evidence" value="ECO:0007669"/>
    <property type="project" value="InterPro"/>
</dbReference>
<dbReference type="InterPro" id="IPR000477">
    <property type="entry name" value="RT_dom"/>
</dbReference>
<dbReference type="Pfam" id="PF24626">
    <property type="entry name" value="SH3_Tf2-1"/>
    <property type="match status" value="1"/>
</dbReference>
<evidence type="ECO:0000259" key="2">
    <source>
        <dbReference type="PROSITE" id="PS50878"/>
    </source>
</evidence>
<dbReference type="InterPro" id="IPR036691">
    <property type="entry name" value="Endo/exonu/phosph_ase_sf"/>
</dbReference>
<dbReference type="GO" id="GO:0003676">
    <property type="term" value="F:nucleic acid binding"/>
    <property type="evidence" value="ECO:0007669"/>
    <property type="project" value="InterPro"/>
</dbReference>
<dbReference type="Pfam" id="PF13456">
    <property type="entry name" value="RVT_3"/>
    <property type="match status" value="1"/>
</dbReference>
<dbReference type="PROSITE" id="PS50994">
    <property type="entry name" value="INTEGRASE"/>
    <property type="match status" value="1"/>
</dbReference>
<dbReference type="Proteomes" id="UP001231189">
    <property type="component" value="Unassembled WGS sequence"/>
</dbReference>
<dbReference type="Gene3D" id="3.60.10.10">
    <property type="entry name" value="Endonuclease/exonuclease/phosphatase"/>
    <property type="match status" value="1"/>
</dbReference>
<accession>A0AAD8S5Z9</accession>
<dbReference type="InterPro" id="IPR026960">
    <property type="entry name" value="RVT-Znf"/>
</dbReference>
<dbReference type="SUPFAM" id="SSF56219">
    <property type="entry name" value="DNase I-like"/>
    <property type="match status" value="1"/>
</dbReference>
<dbReference type="Gene3D" id="3.30.420.10">
    <property type="entry name" value="Ribonuclease H-like superfamily/Ribonuclease H"/>
    <property type="match status" value="1"/>
</dbReference>
<evidence type="ECO:0000313" key="5">
    <source>
        <dbReference type="Proteomes" id="UP001231189"/>
    </source>
</evidence>
<dbReference type="EMBL" id="JAUUTY010000004">
    <property type="protein sequence ID" value="KAK1645790.1"/>
    <property type="molecule type" value="Genomic_DNA"/>
</dbReference>
<dbReference type="Pfam" id="PF17921">
    <property type="entry name" value="Integrase_H2C2"/>
    <property type="match status" value="1"/>
</dbReference>
<dbReference type="SUPFAM" id="SSF53098">
    <property type="entry name" value="Ribonuclease H-like"/>
    <property type="match status" value="1"/>
</dbReference>
<dbReference type="PROSITE" id="PS50878">
    <property type="entry name" value="RT_POL"/>
    <property type="match status" value="1"/>
</dbReference>
<keyword evidence="5" id="KW-1185">Reference proteome</keyword>
<dbReference type="CDD" id="cd06222">
    <property type="entry name" value="RNase_H_like"/>
    <property type="match status" value="1"/>
</dbReference>
<sequence length="1519" mass="172496">MRAFRECVEDCGLIDVGWTGSPFTWDNRQADPANVKARIDRAFGNDALYAAFKVDRVRHVDFVASDHCVLVMRLRGPDEKQYRHTGRHFKYENAWQTIGDYDKKVADLWNEKCRSGGLSGVSKTLKDMQGELASWGNSKLGNFKNKLAVLRRDLATVRSQSLGHGPSQEETSIMSRINRVLHQEEIWVKQRARVQWLKEGDRNSAFFHAQVAQRKRINKISSLQLADGSSCETMEEIQAEIQSFYQTLYQSQGEPNMTACLHFVEEKITQPMRNEMDKVYTADEVRFALFQMHPSKAPGVDGYTAGFFQRHWELVRDTIVPAVLEFVNGGVIPADLNETAIVLIPKMISIRLRPVLEKTISQEQSAFVPGRLITDNALVAFESIHSMKRRKKAKKGACAVKLDMMKAYDRVEWPFLEAMLKLGFSSTMVGLIMKCVTSPKFSVKVNGDLLPSFTPSRGLRQGDPISPYLFLMCGEGMSAMLNNFTMGYVDRGVRVCNRAPWITHLLFADDSLIFIEASSRGAARLNVIMNMYHEASGQLVNREKSSIYFSPGISEEVRAAVKGELDIQVEAFSEKYLGLPTAVGRMTGDVFDYITERIRSKLNGRSEKSLSYAAKEVMIKAIIQAMPTYSMACFLLGKGTCQKLTSLIAQFWWSGSLDKRSMHWLAWDKIVKPKGWGGMGFREMHLFNLALLGKQGWRLITNPQSLCAQVLRGRYYPNGEFMTAGIPLTASKTWRSIVAGREALTVGLINRIGAGDSVSIWDDNWIPGSRTMKPMGRRMATDKEVIPLRHINGEDSVAWALEPKGIYSVRSAYRGLVAEKEQREELQGGGATTSAVGDEIKWKKLWKLDVQPRVRVFWWRVLKGILPDYATLARRHVKEQSTCPVCLSTSETLLHALVECSHAQQFWSAAKDVFNLKLPRLHPITWAADILCEDSFENLDREMTISIMAQIWDSRNKWSHDDQGYNPKITVGFVAETLALMQGLKKKKRNRRREVSTWLGPPDGVVKLNSDGAIRQGEGIAATGGVARDMDGFRSAWCRVYHGIKDPLIIEALAMRDALVEALKQNFDKVVAETDCSELVRLWVERSHFKRDCPNRNVMVINEDNEYETGDDVDPNAPEDDDYDTMESHAGGLMGHFGREKTLLMLDDHYYWPKMRRDVDRYVKRCITCNKSKSKLKPHGLYTPLPAPTTPWEDISMDFVLGLPRTKRGHDSIFVVVDIFSKMEIVRLHGVPKTIVSDRDVKFMSYFWKTLWGKLGTKLLFSTTCHPQTDGQTEVVNRTLSQLLRSMIKKNLKEWEECLPHVEFAYNRAVHSTTERCPFEVVYGFKPITPLDLLPLPIHERVNMEASKRAYFVRKIHVKTKELIEKKGKSNAARMNKKRKEMLFKPGDMVWVHFRKDRFPKLRKFKLKPRGAGPYKVLAKINDNAYSIDLPVDEFGVSNSFNVADLTPYDEEDLGASGYQEETSIARGGEEQLDMKTDINMEVKLDMELDMEISHGRAREEREACARGEEDVQAGPAPG</sequence>
<name>A0AAD8S5Z9_LOLMU</name>
<dbReference type="InterPro" id="IPR044730">
    <property type="entry name" value="RNase_H-like_dom_plant"/>
</dbReference>
<dbReference type="Gene3D" id="1.10.340.70">
    <property type="match status" value="1"/>
</dbReference>